<dbReference type="KEGG" id="lcc:B488_10820"/>
<dbReference type="FunFam" id="3.30.70.1350:FF:000002">
    <property type="entry name" value="Ferrous-iron efflux pump FieF"/>
    <property type="match status" value="1"/>
</dbReference>
<keyword evidence="4" id="KW-1003">Cell membrane</keyword>
<comment type="subcellular location">
    <subcellularLocation>
        <location evidence="1">Cell membrane</location>
        <topology evidence="1">Multi-pass membrane protein</topology>
    </subcellularLocation>
</comment>
<feature type="domain" description="Cation efflux protein transmembrane" evidence="10">
    <location>
        <begin position="14"/>
        <end position="207"/>
    </location>
</feature>
<dbReference type="SUPFAM" id="SSF160240">
    <property type="entry name" value="Cation efflux protein cytoplasmic domain-like"/>
    <property type="match status" value="1"/>
</dbReference>
<dbReference type="InterPro" id="IPR002524">
    <property type="entry name" value="Cation_efflux"/>
</dbReference>
<evidence type="ECO:0000313" key="12">
    <source>
        <dbReference type="EMBL" id="AGA65074.1"/>
    </source>
</evidence>
<keyword evidence="3" id="KW-0813">Transport</keyword>
<dbReference type="Proteomes" id="UP000010799">
    <property type="component" value="Chromosome"/>
</dbReference>
<dbReference type="Gene3D" id="3.30.70.1350">
    <property type="entry name" value="Cation efflux protein, cytoplasmic domain"/>
    <property type="match status" value="1"/>
</dbReference>
<organism evidence="12 13">
    <name type="scientific">Liberibacter crescens (strain BT-1)</name>
    <dbReference type="NCBI Taxonomy" id="1215343"/>
    <lineage>
        <taxon>Bacteria</taxon>
        <taxon>Pseudomonadati</taxon>
        <taxon>Pseudomonadota</taxon>
        <taxon>Alphaproteobacteria</taxon>
        <taxon>Hyphomicrobiales</taxon>
        <taxon>Rhizobiaceae</taxon>
        <taxon>Liberibacter</taxon>
    </lineage>
</organism>
<evidence type="ECO:0000256" key="1">
    <source>
        <dbReference type="ARBA" id="ARBA00004651"/>
    </source>
</evidence>
<dbReference type="HOGENOM" id="CLU_013430_3_0_5"/>
<dbReference type="eggNOG" id="COG0053">
    <property type="taxonomic scope" value="Bacteria"/>
</dbReference>
<keyword evidence="13" id="KW-1185">Reference proteome</keyword>
<evidence type="ECO:0000313" key="13">
    <source>
        <dbReference type="Proteomes" id="UP000010799"/>
    </source>
</evidence>
<evidence type="ECO:0000256" key="4">
    <source>
        <dbReference type="ARBA" id="ARBA00022475"/>
    </source>
</evidence>
<sequence length="307" mass="33688">MIVNNNNIILKLAFIGIPVSILVTSLKFLAWYLTGFVSLLSDSLESIINIATALITYFTIRYAQQPADNNHPFGHQKAEYIAAVVEGILIIAIAFMILQEVWFNTVKTSISETPIIGLTITIFASVINFFWGYFLIKTGKEKRSPALQADGQHINSDVLTSISIVFGLIIVMVTGYTIVDPIIATMVAIHICYQGCKLVYDSIKGLMDSAVDPELEEKIRKTIAAHAIGSLGVHDLKTRQAGALFFVDFHLVVRSDMTVANAHKICDRLEKAIENSTPGAMIAIHIEPESEKAHGINVALPKVLDHA</sequence>
<evidence type="ECO:0000256" key="8">
    <source>
        <dbReference type="ARBA" id="ARBA00068882"/>
    </source>
</evidence>
<dbReference type="Gene3D" id="1.20.1510.10">
    <property type="entry name" value="Cation efflux protein transmembrane domain"/>
    <property type="match status" value="1"/>
</dbReference>
<keyword evidence="5 9" id="KW-0812">Transmembrane</keyword>
<reference evidence="12 13" key="1">
    <citation type="journal article" date="2012" name="Stand. Genomic Sci.">
        <title>Complete genome sequence of Liberibacter crescens BT-1.</title>
        <authorList>
            <person name="Leonard M.T."/>
            <person name="Fagen J.R."/>
            <person name="Davis-Richardson A.G."/>
            <person name="Davis M.J."/>
            <person name="Triplett E.W."/>
        </authorList>
    </citation>
    <scope>NUCLEOTIDE SEQUENCE [LARGE SCALE GENOMIC DNA]</scope>
    <source>
        <strain evidence="12 13">BT-1</strain>
    </source>
</reference>
<feature type="transmembrane region" description="Helical" evidence="9">
    <location>
        <begin position="80"/>
        <end position="103"/>
    </location>
</feature>
<feature type="transmembrane region" description="Helical" evidence="9">
    <location>
        <begin position="39"/>
        <end position="60"/>
    </location>
</feature>
<feature type="domain" description="Cation efflux protein cytoplasmic" evidence="11">
    <location>
        <begin position="212"/>
        <end position="289"/>
    </location>
</feature>
<evidence type="ECO:0000259" key="11">
    <source>
        <dbReference type="Pfam" id="PF16916"/>
    </source>
</evidence>
<dbReference type="InterPro" id="IPR050291">
    <property type="entry name" value="CDF_Transporter"/>
</dbReference>
<evidence type="ECO:0000256" key="7">
    <source>
        <dbReference type="ARBA" id="ARBA00023136"/>
    </source>
</evidence>
<name>L0EU63_LIBCB</name>
<dbReference type="NCBIfam" id="TIGR01297">
    <property type="entry name" value="CDF"/>
    <property type="match status" value="1"/>
</dbReference>
<comment type="similarity">
    <text evidence="2">Belongs to the cation diffusion facilitator (CDF) transporter (TC 2.A.4) family.</text>
</comment>
<evidence type="ECO:0000256" key="2">
    <source>
        <dbReference type="ARBA" id="ARBA00008114"/>
    </source>
</evidence>
<feature type="transmembrane region" description="Helical" evidence="9">
    <location>
        <begin position="115"/>
        <end position="136"/>
    </location>
</feature>
<dbReference type="SUPFAM" id="SSF161111">
    <property type="entry name" value="Cation efflux protein transmembrane domain-like"/>
    <property type="match status" value="1"/>
</dbReference>
<dbReference type="RefSeq" id="WP_015273499.1">
    <property type="nucleotide sequence ID" value="NC_019907.1"/>
</dbReference>
<dbReference type="AlphaFoldDB" id="L0EU63"/>
<dbReference type="Pfam" id="PF01545">
    <property type="entry name" value="Cation_efflux"/>
    <property type="match status" value="1"/>
</dbReference>
<dbReference type="PATRIC" id="fig|1215343.11.peg.1113"/>
<evidence type="ECO:0000256" key="3">
    <source>
        <dbReference type="ARBA" id="ARBA00022448"/>
    </source>
</evidence>
<dbReference type="GO" id="GO:0015341">
    <property type="term" value="F:zinc efflux antiporter activity"/>
    <property type="evidence" value="ECO:0007669"/>
    <property type="project" value="TreeGrafter"/>
</dbReference>
<dbReference type="Pfam" id="PF16916">
    <property type="entry name" value="ZT_dimer"/>
    <property type="match status" value="1"/>
</dbReference>
<dbReference type="STRING" id="1215343.B488_10820"/>
<evidence type="ECO:0000256" key="9">
    <source>
        <dbReference type="SAM" id="Phobius"/>
    </source>
</evidence>
<keyword evidence="6 9" id="KW-1133">Transmembrane helix</keyword>
<evidence type="ECO:0000256" key="5">
    <source>
        <dbReference type="ARBA" id="ARBA00022692"/>
    </source>
</evidence>
<feature type="transmembrane region" description="Helical" evidence="9">
    <location>
        <begin position="157"/>
        <end position="176"/>
    </location>
</feature>
<gene>
    <name evidence="12" type="ordered locus">B488_10820</name>
</gene>
<evidence type="ECO:0000256" key="6">
    <source>
        <dbReference type="ARBA" id="ARBA00022989"/>
    </source>
</evidence>
<dbReference type="InterPro" id="IPR058533">
    <property type="entry name" value="Cation_efflux_TM"/>
</dbReference>
<dbReference type="GO" id="GO:0006882">
    <property type="term" value="P:intracellular zinc ion homeostasis"/>
    <property type="evidence" value="ECO:0007669"/>
    <property type="project" value="TreeGrafter"/>
</dbReference>
<dbReference type="PANTHER" id="PTHR43840">
    <property type="entry name" value="MITOCHONDRIAL METAL TRANSPORTER 1-RELATED"/>
    <property type="match status" value="1"/>
</dbReference>
<dbReference type="GO" id="GO:0005886">
    <property type="term" value="C:plasma membrane"/>
    <property type="evidence" value="ECO:0007669"/>
    <property type="project" value="UniProtKB-SubCell"/>
</dbReference>
<dbReference type="InterPro" id="IPR027469">
    <property type="entry name" value="Cation_efflux_TMD_sf"/>
</dbReference>
<proteinExistence type="inferred from homology"/>
<feature type="transmembrane region" description="Helical" evidence="9">
    <location>
        <begin position="12"/>
        <end position="33"/>
    </location>
</feature>
<protein>
    <recommendedName>
        <fullName evidence="8">Protein p34</fullName>
    </recommendedName>
</protein>
<dbReference type="InterPro" id="IPR027470">
    <property type="entry name" value="Cation_efflux_CTD"/>
</dbReference>
<dbReference type="GO" id="GO:0015086">
    <property type="term" value="F:cadmium ion transmembrane transporter activity"/>
    <property type="evidence" value="ECO:0007669"/>
    <property type="project" value="TreeGrafter"/>
</dbReference>
<dbReference type="EMBL" id="CP003789">
    <property type="protein sequence ID" value="AGA65074.1"/>
    <property type="molecule type" value="Genomic_DNA"/>
</dbReference>
<dbReference type="GO" id="GO:0015093">
    <property type="term" value="F:ferrous iron transmembrane transporter activity"/>
    <property type="evidence" value="ECO:0007669"/>
    <property type="project" value="TreeGrafter"/>
</dbReference>
<keyword evidence="7 9" id="KW-0472">Membrane</keyword>
<evidence type="ECO:0000259" key="10">
    <source>
        <dbReference type="Pfam" id="PF01545"/>
    </source>
</evidence>
<dbReference type="InterPro" id="IPR036837">
    <property type="entry name" value="Cation_efflux_CTD_sf"/>
</dbReference>
<accession>L0EU63</accession>
<dbReference type="PANTHER" id="PTHR43840:SF15">
    <property type="entry name" value="MITOCHONDRIAL METAL TRANSPORTER 1-RELATED"/>
    <property type="match status" value="1"/>
</dbReference>